<sequence length="111" mass="12007">MSSSKGDLPAFKEDMKKLNELLPPILSDQKTLEIKNLIKSMSKHLPSPGTSSGMPHTANQAITGVNAALKTLRTQTEKLSNLIDSINSLALEKMLEEMNNAMKTLNGENAG</sequence>
<evidence type="ECO:0000313" key="1">
    <source>
        <dbReference type="EMBL" id="KAG6629413.1"/>
    </source>
</evidence>
<proteinExistence type="predicted"/>
<comment type="caution">
    <text evidence="1">The sequence shown here is derived from an EMBL/GenBank/DDBJ whole genome shotgun (WGS) entry which is preliminary data.</text>
</comment>
<accession>A0A8T1NKI1</accession>
<dbReference type="EMBL" id="CM031822">
    <property type="protein sequence ID" value="KAG6629413.1"/>
    <property type="molecule type" value="Genomic_DNA"/>
</dbReference>
<reference evidence="1" key="1">
    <citation type="submission" date="2020-12" db="EMBL/GenBank/DDBJ databases">
        <title>WGS assembly of Carya illinoinensis cv. Pawnee.</title>
        <authorList>
            <person name="Platts A."/>
            <person name="Shu S."/>
            <person name="Wright S."/>
            <person name="Barry K."/>
            <person name="Edger P."/>
            <person name="Pires J.C."/>
            <person name="Schmutz J."/>
        </authorList>
    </citation>
    <scope>NUCLEOTIDE SEQUENCE</scope>
    <source>
        <tissue evidence="1">Leaf</tissue>
    </source>
</reference>
<dbReference type="Proteomes" id="UP000811609">
    <property type="component" value="Chromosome 14"/>
</dbReference>
<organism evidence="1 2">
    <name type="scientific">Carya illinoinensis</name>
    <name type="common">Pecan</name>
    <dbReference type="NCBI Taxonomy" id="32201"/>
    <lineage>
        <taxon>Eukaryota</taxon>
        <taxon>Viridiplantae</taxon>
        <taxon>Streptophyta</taxon>
        <taxon>Embryophyta</taxon>
        <taxon>Tracheophyta</taxon>
        <taxon>Spermatophyta</taxon>
        <taxon>Magnoliopsida</taxon>
        <taxon>eudicotyledons</taxon>
        <taxon>Gunneridae</taxon>
        <taxon>Pentapetalae</taxon>
        <taxon>rosids</taxon>
        <taxon>fabids</taxon>
        <taxon>Fagales</taxon>
        <taxon>Juglandaceae</taxon>
        <taxon>Carya</taxon>
    </lineage>
</organism>
<protein>
    <submittedName>
        <fullName evidence="1">Uncharacterized protein</fullName>
    </submittedName>
</protein>
<evidence type="ECO:0000313" key="2">
    <source>
        <dbReference type="Proteomes" id="UP000811609"/>
    </source>
</evidence>
<keyword evidence="2" id="KW-1185">Reference proteome</keyword>
<gene>
    <name evidence="1" type="ORF">CIPAW_14G082600</name>
</gene>
<name>A0A8T1NKI1_CARIL</name>
<dbReference type="AlphaFoldDB" id="A0A8T1NKI1"/>